<dbReference type="AlphaFoldDB" id="A0A317C2K0"/>
<name>A0A317C2K0_9GAMM</name>
<evidence type="ECO:0008006" key="3">
    <source>
        <dbReference type="Google" id="ProtNLM"/>
    </source>
</evidence>
<evidence type="ECO:0000313" key="1">
    <source>
        <dbReference type="EMBL" id="PWQ92577.1"/>
    </source>
</evidence>
<gene>
    <name evidence="1" type="ORF">DKW60_20540</name>
</gene>
<dbReference type="Gene3D" id="1.25.40.10">
    <property type="entry name" value="Tetratricopeptide repeat domain"/>
    <property type="match status" value="1"/>
</dbReference>
<accession>A0A317C2K0</accession>
<organism evidence="1 2">
    <name type="scientific">Leucothrix pacifica</name>
    <dbReference type="NCBI Taxonomy" id="1247513"/>
    <lineage>
        <taxon>Bacteria</taxon>
        <taxon>Pseudomonadati</taxon>
        <taxon>Pseudomonadota</taxon>
        <taxon>Gammaproteobacteria</taxon>
        <taxon>Thiotrichales</taxon>
        <taxon>Thiotrichaceae</taxon>
        <taxon>Leucothrix</taxon>
    </lineage>
</organism>
<protein>
    <recommendedName>
        <fullName evidence="3">Sel1 repeat family protein</fullName>
    </recommendedName>
</protein>
<dbReference type="PANTHER" id="PTHR45011">
    <property type="entry name" value="DAP3-BINDING CELL DEATH ENHANCER 1"/>
    <property type="match status" value="1"/>
</dbReference>
<dbReference type="EMBL" id="QGKM01000083">
    <property type="protein sequence ID" value="PWQ92577.1"/>
    <property type="molecule type" value="Genomic_DNA"/>
</dbReference>
<dbReference type="Pfam" id="PF08238">
    <property type="entry name" value="Sel1"/>
    <property type="match status" value="7"/>
</dbReference>
<keyword evidence="2" id="KW-1185">Reference proteome</keyword>
<dbReference type="InterPro" id="IPR006597">
    <property type="entry name" value="Sel1-like"/>
</dbReference>
<dbReference type="OrthoDB" id="1442375at2"/>
<dbReference type="PANTHER" id="PTHR45011:SF1">
    <property type="entry name" value="DAP3-BINDING CELL DEATH ENHANCER 1"/>
    <property type="match status" value="1"/>
</dbReference>
<reference evidence="1 2" key="1">
    <citation type="submission" date="2018-05" db="EMBL/GenBank/DDBJ databases">
        <title>Leucothrix arctica sp. nov., isolated from Arctic seawater.</title>
        <authorList>
            <person name="Choi A."/>
            <person name="Baek K."/>
        </authorList>
    </citation>
    <scope>NUCLEOTIDE SEQUENCE [LARGE SCALE GENOMIC DNA]</scope>
    <source>
        <strain evidence="1 2">JCM 18388</strain>
    </source>
</reference>
<dbReference type="Proteomes" id="UP000245539">
    <property type="component" value="Unassembled WGS sequence"/>
</dbReference>
<evidence type="ECO:0000313" key="2">
    <source>
        <dbReference type="Proteomes" id="UP000245539"/>
    </source>
</evidence>
<comment type="caution">
    <text evidence="1">The sequence shown here is derived from an EMBL/GenBank/DDBJ whole genome shotgun (WGS) entry which is preliminary data.</text>
</comment>
<dbReference type="InterPro" id="IPR052748">
    <property type="entry name" value="ISR_Activator"/>
</dbReference>
<sequence length="360" mass="39369">MNKHILNISRAILLGLVISTPINVVAQNLSPEQAFQQGSSLIRQNNIHQGLNLLRDAAAKGHPQAAFELGSLYESGLAVPKDYNQAKAFYESAIIQGHRNAHFNLALLLTNEQVPFSNLQQARNIMEVIAQQGDVEAQFVLATLMESTLRNLGAQPAKAIHWLGQAANQGHSKAQFKLGMYYLKGQSVARSPQTAFNWFNKAAQQGVAGAQFNLAMMYEKGDGIAPNLNTALRWYESAANLGNANAQQNLGIKYLLGEQVPEHTHKALDLITRAAGSGLRNSQLLLGQLYQSGYNGKIIIDMAKAEQWYLRAAKQGVADAQYQLALILRNKHNQAGAANFWIQQAAAAGHQDAIRLRADL</sequence>
<dbReference type="SMART" id="SM00671">
    <property type="entry name" value="SEL1"/>
    <property type="match status" value="8"/>
</dbReference>
<dbReference type="InterPro" id="IPR011990">
    <property type="entry name" value="TPR-like_helical_dom_sf"/>
</dbReference>
<dbReference type="RefSeq" id="WP_109839537.1">
    <property type="nucleotide sequence ID" value="NZ_QGKM01000083.1"/>
</dbReference>
<dbReference type="SUPFAM" id="SSF81901">
    <property type="entry name" value="HCP-like"/>
    <property type="match status" value="2"/>
</dbReference>
<proteinExistence type="predicted"/>